<proteinExistence type="predicted"/>
<sequence length="200" mass="22867">MDTVAKWGAGSAYGPVLTRTDLFLLHMGKSVKLELNPILAGSNPDFQLILWMLNGHTGGFNPNGEDHPFTDKDQPATLPRVQELYVITEYSPWCTIIRNDNGVTMNDVCQAMWKEYSENLVTDAEMHSLHPRTQEQVKRAAMSNSQSRQQFGIHYSGQHIRRVDWLRERVMFDKMVSNDAYAEKRLGFKAPNIFVMHLTP</sequence>
<keyword evidence="3" id="KW-1185">Reference proteome</keyword>
<evidence type="ECO:0000313" key="2">
    <source>
        <dbReference type="EMBL" id="TFL01100.1"/>
    </source>
</evidence>
<feature type="domain" description="DUF6699" evidence="1">
    <location>
        <begin position="68"/>
        <end position="177"/>
    </location>
</feature>
<protein>
    <recommendedName>
        <fullName evidence="1">DUF6699 domain-containing protein</fullName>
    </recommendedName>
</protein>
<reference evidence="2 3" key="1">
    <citation type="journal article" date="2019" name="Nat. Ecol. Evol.">
        <title>Megaphylogeny resolves global patterns of mushroom evolution.</title>
        <authorList>
            <person name="Varga T."/>
            <person name="Krizsan K."/>
            <person name="Foldi C."/>
            <person name="Dima B."/>
            <person name="Sanchez-Garcia M."/>
            <person name="Sanchez-Ramirez S."/>
            <person name="Szollosi G.J."/>
            <person name="Szarkandi J.G."/>
            <person name="Papp V."/>
            <person name="Albert L."/>
            <person name="Andreopoulos W."/>
            <person name="Angelini C."/>
            <person name="Antonin V."/>
            <person name="Barry K.W."/>
            <person name="Bougher N.L."/>
            <person name="Buchanan P."/>
            <person name="Buyck B."/>
            <person name="Bense V."/>
            <person name="Catcheside P."/>
            <person name="Chovatia M."/>
            <person name="Cooper J."/>
            <person name="Damon W."/>
            <person name="Desjardin D."/>
            <person name="Finy P."/>
            <person name="Geml J."/>
            <person name="Haridas S."/>
            <person name="Hughes K."/>
            <person name="Justo A."/>
            <person name="Karasinski D."/>
            <person name="Kautmanova I."/>
            <person name="Kiss B."/>
            <person name="Kocsube S."/>
            <person name="Kotiranta H."/>
            <person name="LaButti K.M."/>
            <person name="Lechner B.E."/>
            <person name="Liimatainen K."/>
            <person name="Lipzen A."/>
            <person name="Lukacs Z."/>
            <person name="Mihaltcheva S."/>
            <person name="Morgado L.N."/>
            <person name="Niskanen T."/>
            <person name="Noordeloos M.E."/>
            <person name="Ohm R.A."/>
            <person name="Ortiz-Santana B."/>
            <person name="Ovrebo C."/>
            <person name="Racz N."/>
            <person name="Riley R."/>
            <person name="Savchenko A."/>
            <person name="Shiryaev A."/>
            <person name="Soop K."/>
            <person name="Spirin V."/>
            <person name="Szebenyi C."/>
            <person name="Tomsovsky M."/>
            <person name="Tulloss R.E."/>
            <person name="Uehling J."/>
            <person name="Grigoriev I.V."/>
            <person name="Vagvolgyi C."/>
            <person name="Papp T."/>
            <person name="Martin F.M."/>
            <person name="Miettinen O."/>
            <person name="Hibbett D.S."/>
            <person name="Nagy L.G."/>
        </authorList>
    </citation>
    <scope>NUCLEOTIDE SEQUENCE [LARGE SCALE GENOMIC DNA]</scope>
    <source>
        <strain evidence="2 3">CBS 309.79</strain>
    </source>
</reference>
<gene>
    <name evidence="2" type="ORF">BDV98DRAFT_612801</name>
</gene>
<dbReference type="EMBL" id="ML178826">
    <property type="protein sequence ID" value="TFL01100.1"/>
    <property type="molecule type" value="Genomic_DNA"/>
</dbReference>
<accession>A0A5C3QIX2</accession>
<dbReference type="AlphaFoldDB" id="A0A5C3QIX2"/>
<dbReference type="InterPro" id="IPR046522">
    <property type="entry name" value="DUF6699"/>
</dbReference>
<evidence type="ECO:0000313" key="3">
    <source>
        <dbReference type="Proteomes" id="UP000305067"/>
    </source>
</evidence>
<dbReference type="Pfam" id="PF20415">
    <property type="entry name" value="DUF6699"/>
    <property type="match status" value="1"/>
</dbReference>
<organism evidence="2 3">
    <name type="scientific">Pterulicium gracile</name>
    <dbReference type="NCBI Taxonomy" id="1884261"/>
    <lineage>
        <taxon>Eukaryota</taxon>
        <taxon>Fungi</taxon>
        <taxon>Dikarya</taxon>
        <taxon>Basidiomycota</taxon>
        <taxon>Agaricomycotina</taxon>
        <taxon>Agaricomycetes</taxon>
        <taxon>Agaricomycetidae</taxon>
        <taxon>Agaricales</taxon>
        <taxon>Pleurotineae</taxon>
        <taxon>Pterulaceae</taxon>
        <taxon>Pterulicium</taxon>
    </lineage>
</organism>
<dbReference type="Proteomes" id="UP000305067">
    <property type="component" value="Unassembled WGS sequence"/>
</dbReference>
<evidence type="ECO:0000259" key="1">
    <source>
        <dbReference type="Pfam" id="PF20415"/>
    </source>
</evidence>
<dbReference type="OrthoDB" id="3333333at2759"/>
<name>A0A5C3QIX2_9AGAR</name>